<accession>A0A380SW73</accession>
<name>A0A380SW73_9PSED</name>
<sequence length="128" mass="14208">MPRPRELKITLKPLQLILCIALGLWLGAVAIALSLWLAGRLLPATLQPIGQVLAPPANAPASPATADPQNQMFEQYKQILRNQEVQQAEEQAQGSLRNLSNPKCQFWLQQNRTAPTEKSRALVLEFCN</sequence>
<dbReference type="AlphaFoldDB" id="A0A380SW73"/>
<evidence type="ECO:0000313" key="1">
    <source>
        <dbReference type="EMBL" id="SUQ62217.1"/>
    </source>
</evidence>
<dbReference type="RefSeq" id="WP_115085891.1">
    <property type="nucleotide sequence ID" value="NZ_CBCSFG010000016.1"/>
</dbReference>
<evidence type="ECO:0000313" key="2">
    <source>
        <dbReference type="Proteomes" id="UP000255177"/>
    </source>
</evidence>
<organism evidence="1 2">
    <name type="scientific">Pseudomonas wadenswilerensis</name>
    <dbReference type="NCBI Taxonomy" id="1785161"/>
    <lineage>
        <taxon>Bacteria</taxon>
        <taxon>Pseudomonadati</taxon>
        <taxon>Pseudomonadota</taxon>
        <taxon>Gammaproteobacteria</taxon>
        <taxon>Pseudomonadales</taxon>
        <taxon>Pseudomonadaceae</taxon>
        <taxon>Pseudomonas</taxon>
    </lineage>
</organism>
<gene>
    <name evidence="1" type="ORF">CCOS864_01646</name>
</gene>
<dbReference type="EMBL" id="UIDD01000005">
    <property type="protein sequence ID" value="SUQ62217.1"/>
    <property type="molecule type" value="Genomic_DNA"/>
</dbReference>
<keyword evidence="2" id="KW-1185">Reference proteome</keyword>
<reference evidence="2" key="1">
    <citation type="submission" date="2018-07" db="EMBL/GenBank/DDBJ databases">
        <authorList>
            <person name="Blom J."/>
        </authorList>
    </citation>
    <scope>NUCLEOTIDE SEQUENCE [LARGE SCALE GENOMIC DNA]</scope>
    <source>
        <strain evidence="2">CCOS 864</strain>
    </source>
</reference>
<dbReference type="Proteomes" id="UP000255177">
    <property type="component" value="Unassembled WGS sequence"/>
</dbReference>
<proteinExistence type="predicted"/>
<protein>
    <submittedName>
        <fullName evidence="1">Uncharacterized protein</fullName>
    </submittedName>
</protein>